<evidence type="ECO:0000259" key="2">
    <source>
        <dbReference type="Pfam" id="PF03407"/>
    </source>
</evidence>
<dbReference type="AlphaFoldDB" id="A0AAU9MR10"/>
<keyword evidence="4" id="KW-1185">Reference proteome</keyword>
<name>A0AAU9MR10_9ASTR</name>
<dbReference type="EMBL" id="CAKMRJ010002223">
    <property type="protein sequence ID" value="CAH1427981.1"/>
    <property type="molecule type" value="Genomic_DNA"/>
</dbReference>
<gene>
    <name evidence="3" type="ORF">LVIROSA_LOCUS14945</name>
</gene>
<keyword evidence="1" id="KW-1133">Transmembrane helix</keyword>
<dbReference type="Pfam" id="PF03407">
    <property type="entry name" value="Nucleotid_trans"/>
    <property type="match status" value="1"/>
</dbReference>
<feature type="transmembrane region" description="Helical" evidence="1">
    <location>
        <begin position="50"/>
        <end position="67"/>
    </location>
</feature>
<dbReference type="InterPro" id="IPR044821">
    <property type="entry name" value="At1g28695/At4g15970-like"/>
</dbReference>
<dbReference type="PANTHER" id="PTHR46038">
    <property type="entry name" value="EXPRESSED PROTEIN-RELATED"/>
    <property type="match status" value="1"/>
</dbReference>
<dbReference type="PANTHER" id="PTHR46038:SF38">
    <property type="entry name" value="GLYCOSYLTRANSFERASE-RELATED"/>
    <property type="match status" value="1"/>
</dbReference>
<dbReference type="Proteomes" id="UP001157418">
    <property type="component" value="Unassembled WGS sequence"/>
</dbReference>
<reference evidence="3 4" key="1">
    <citation type="submission" date="2022-01" db="EMBL/GenBank/DDBJ databases">
        <authorList>
            <person name="Xiong W."/>
            <person name="Schranz E."/>
        </authorList>
    </citation>
    <scope>NUCLEOTIDE SEQUENCE [LARGE SCALE GENOMIC DNA]</scope>
</reference>
<evidence type="ECO:0000256" key="1">
    <source>
        <dbReference type="SAM" id="Phobius"/>
    </source>
</evidence>
<keyword evidence="1" id="KW-0472">Membrane</keyword>
<proteinExistence type="predicted"/>
<keyword evidence="1" id="KW-0812">Transmembrane</keyword>
<organism evidence="3 4">
    <name type="scientific">Lactuca virosa</name>
    <dbReference type="NCBI Taxonomy" id="75947"/>
    <lineage>
        <taxon>Eukaryota</taxon>
        <taxon>Viridiplantae</taxon>
        <taxon>Streptophyta</taxon>
        <taxon>Embryophyta</taxon>
        <taxon>Tracheophyta</taxon>
        <taxon>Spermatophyta</taxon>
        <taxon>Magnoliopsida</taxon>
        <taxon>eudicotyledons</taxon>
        <taxon>Gunneridae</taxon>
        <taxon>Pentapetalae</taxon>
        <taxon>asterids</taxon>
        <taxon>campanulids</taxon>
        <taxon>Asterales</taxon>
        <taxon>Asteraceae</taxon>
        <taxon>Cichorioideae</taxon>
        <taxon>Cichorieae</taxon>
        <taxon>Lactucinae</taxon>
        <taxon>Lactuca</taxon>
    </lineage>
</organism>
<evidence type="ECO:0000313" key="4">
    <source>
        <dbReference type="Proteomes" id="UP001157418"/>
    </source>
</evidence>
<dbReference type="InterPro" id="IPR005069">
    <property type="entry name" value="Nucl-diP-sugar_transferase"/>
</dbReference>
<feature type="domain" description="Nucleotide-diphospho-sugar transferase" evidence="2">
    <location>
        <begin position="152"/>
        <end position="351"/>
    </location>
</feature>
<comment type="caution">
    <text evidence="3">The sequence shown here is derived from an EMBL/GenBank/DDBJ whole genome shotgun (WGS) entry which is preliminary data.</text>
</comment>
<accession>A0AAU9MR10</accession>
<evidence type="ECO:0000313" key="3">
    <source>
        <dbReference type="EMBL" id="CAH1427981.1"/>
    </source>
</evidence>
<sequence>MKPEPPERRRRTPNVRLRRSSQAGICCLFSGEMLRGYFSEIRFSLVLRRLRTAALVVVVFGFFYVVFNRAFDHDRILFPDYFVPSTHIFPSLLSDSLLDSGDTNLETVLKEASMEDKTVILTTLNKAWADPENSILDLFLESFRIGYKTSRLLNHLVIIALDEKAFMSCKRVHSHCFALVTEGYDLSHEAYFMTPDYLKMMWLRIDFLRSVLELGYNFLFTDADVMWFRDPFPHFYPNTDFQIACDHYSGNSTDLKSNIPNGGFSFVRSNIRSIQFYKFWYTSRELYPNLHDQDVLNNIKFHPFLIEIKLQIKFLSTSYFGGFCEPSKDLNKVCTMHANCCVGLGNKVHDLKNLLQDWKKFMALPPRLKLSPMPSWRPPNNCTLALRRHFNMSGIGNGTRIDTLRLRIHPLDEFVIPFIGYRVGASGSPVFINGVFEGFNINGVFKGCKKSKVSSMEFLKVSKANFLMLVLLVFDMEKITLTVSIEHPNHSSILA</sequence>
<protein>
    <recommendedName>
        <fullName evidence="2">Nucleotide-diphospho-sugar transferase domain-containing protein</fullName>
    </recommendedName>
</protein>